<sequence>MEQNGTSRVSAESHCRTTPVPNSVCSMSQSGTAHELRARRTVARHGQSVAGVVLDGQVKWCDTLSNYQHSSSDPDIPVSNTSIYWHQNTS</sequence>
<feature type="region of interest" description="Disordered" evidence="1">
    <location>
        <begin position="1"/>
        <end position="31"/>
    </location>
</feature>
<dbReference type="AlphaFoldDB" id="A0A0K8REN6"/>
<accession>A0A0K8REN6</accession>
<reference evidence="2" key="1">
    <citation type="submission" date="2012-12" db="EMBL/GenBank/DDBJ databases">
        <title>Identification and characterization of a phenylalanine ammonia-lyase gene family in Isatis indigotica Fort.</title>
        <authorList>
            <person name="Liu Q."/>
            <person name="Chen J."/>
            <person name="Zhou X."/>
            <person name="Di P."/>
            <person name="Xiao Y."/>
            <person name="Xuan H."/>
            <person name="Zhang L."/>
            <person name="Chen W."/>
        </authorList>
    </citation>
    <scope>NUCLEOTIDE SEQUENCE</scope>
    <source>
        <tissue evidence="2">Salivary gland</tissue>
    </source>
</reference>
<proteinExistence type="evidence at transcript level"/>
<feature type="compositionally biased region" description="Polar residues" evidence="1">
    <location>
        <begin position="19"/>
        <end position="31"/>
    </location>
</feature>
<evidence type="ECO:0000256" key="1">
    <source>
        <dbReference type="SAM" id="MobiDB-lite"/>
    </source>
</evidence>
<feature type="compositionally biased region" description="Polar residues" evidence="1">
    <location>
        <begin position="1"/>
        <end position="10"/>
    </location>
</feature>
<organism evidence="2">
    <name type="scientific">Ixodes ricinus</name>
    <name type="common">Common tick</name>
    <name type="synonym">Acarus ricinus</name>
    <dbReference type="NCBI Taxonomy" id="34613"/>
    <lineage>
        <taxon>Eukaryota</taxon>
        <taxon>Metazoa</taxon>
        <taxon>Ecdysozoa</taxon>
        <taxon>Arthropoda</taxon>
        <taxon>Chelicerata</taxon>
        <taxon>Arachnida</taxon>
        <taxon>Acari</taxon>
        <taxon>Parasitiformes</taxon>
        <taxon>Ixodida</taxon>
        <taxon>Ixodoidea</taxon>
        <taxon>Ixodidae</taxon>
        <taxon>Ixodinae</taxon>
        <taxon>Ixodes</taxon>
    </lineage>
</organism>
<name>A0A0K8REN6_IXORI</name>
<evidence type="ECO:0000313" key="2">
    <source>
        <dbReference type="EMBL" id="JAA69328.1"/>
    </source>
</evidence>
<dbReference type="EMBL" id="GADI01004480">
    <property type="protein sequence ID" value="JAA69328.1"/>
    <property type="molecule type" value="mRNA"/>
</dbReference>
<protein>
    <submittedName>
        <fullName evidence="2">Putative e3 ubiquitin protein ligase march5</fullName>
    </submittedName>
</protein>